<sequence length="117" mass="13575">MIEEAETDLIIFLIELVNDLNLSNFNPDNEGALAIFIHKFLSNTFKNLCKKNKRRNKVAVEIDYSIISDNSIISFDSEIFISMLLDSLPQLQKQIIYKKYIQGYSDREISIILNISR</sequence>
<dbReference type="Proteomes" id="UP000190285">
    <property type="component" value="Unassembled WGS sequence"/>
</dbReference>
<dbReference type="AlphaFoldDB" id="A0A1T5MR35"/>
<reference evidence="3" key="1">
    <citation type="submission" date="2017-02" db="EMBL/GenBank/DDBJ databases">
        <authorList>
            <person name="Varghese N."/>
            <person name="Submissions S."/>
        </authorList>
    </citation>
    <scope>NUCLEOTIDE SEQUENCE [LARGE SCALE GENOMIC DNA]</scope>
    <source>
        <strain evidence="3">M1</strain>
    </source>
</reference>
<feature type="domain" description="RNA polymerase sigma factor 70 region 4 type 2" evidence="1">
    <location>
        <begin position="82"/>
        <end position="116"/>
    </location>
</feature>
<dbReference type="SUPFAM" id="SSF88659">
    <property type="entry name" value="Sigma3 and sigma4 domains of RNA polymerase sigma factors"/>
    <property type="match status" value="1"/>
</dbReference>
<evidence type="ECO:0000313" key="2">
    <source>
        <dbReference type="EMBL" id="SKC90494.1"/>
    </source>
</evidence>
<dbReference type="EMBL" id="FUZT01000022">
    <property type="protein sequence ID" value="SKC90494.1"/>
    <property type="molecule type" value="Genomic_DNA"/>
</dbReference>
<dbReference type="Pfam" id="PF08281">
    <property type="entry name" value="Sigma70_r4_2"/>
    <property type="match status" value="1"/>
</dbReference>
<dbReference type="GO" id="GO:0006352">
    <property type="term" value="P:DNA-templated transcription initiation"/>
    <property type="evidence" value="ECO:0007669"/>
    <property type="project" value="InterPro"/>
</dbReference>
<organism evidence="2 3">
    <name type="scientific">Maledivibacter halophilus</name>
    <dbReference type="NCBI Taxonomy" id="36842"/>
    <lineage>
        <taxon>Bacteria</taxon>
        <taxon>Bacillati</taxon>
        <taxon>Bacillota</taxon>
        <taxon>Clostridia</taxon>
        <taxon>Peptostreptococcales</taxon>
        <taxon>Caminicellaceae</taxon>
        <taxon>Maledivibacter</taxon>
    </lineage>
</organism>
<dbReference type="GO" id="GO:0003677">
    <property type="term" value="F:DNA binding"/>
    <property type="evidence" value="ECO:0007669"/>
    <property type="project" value="InterPro"/>
</dbReference>
<dbReference type="STRING" id="36842.SAMN02194393_05176"/>
<evidence type="ECO:0000313" key="3">
    <source>
        <dbReference type="Proteomes" id="UP000190285"/>
    </source>
</evidence>
<accession>A0A1T5MR35</accession>
<evidence type="ECO:0000259" key="1">
    <source>
        <dbReference type="Pfam" id="PF08281"/>
    </source>
</evidence>
<protein>
    <submittedName>
        <fullName evidence="2">DNA-directed RNA polymerase specialized sigma subunit, sigma24 homolog</fullName>
    </submittedName>
</protein>
<dbReference type="GO" id="GO:0000428">
    <property type="term" value="C:DNA-directed RNA polymerase complex"/>
    <property type="evidence" value="ECO:0007669"/>
    <property type="project" value="UniProtKB-KW"/>
</dbReference>
<dbReference type="InterPro" id="IPR013324">
    <property type="entry name" value="RNA_pol_sigma_r3/r4-like"/>
</dbReference>
<keyword evidence="2" id="KW-0804">Transcription</keyword>
<gene>
    <name evidence="2" type="ORF">SAMN02194393_05176</name>
</gene>
<dbReference type="GO" id="GO:0016987">
    <property type="term" value="F:sigma factor activity"/>
    <property type="evidence" value="ECO:0007669"/>
    <property type="project" value="InterPro"/>
</dbReference>
<keyword evidence="2" id="KW-0240">DNA-directed RNA polymerase</keyword>
<keyword evidence="3" id="KW-1185">Reference proteome</keyword>
<dbReference type="InterPro" id="IPR013249">
    <property type="entry name" value="RNA_pol_sigma70_r4_t2"/>
</dbReference>
<name>A0A1T5MR35_9FIRM</name>
<proteinExistence type="predicted"/>